<keyword evidence="1" id="KW-1185">Reference proteome</keyword>
<name>A0A914HUA6_GLORO</name>
<reference evidence="2" key="1">
    <citation type="submission" date="2022-11" db="UniProtKB">
        <authorList>
            <consortium name="WormBaseParasite"/>
        </authorList>
    </citation>
    <scope>IDENTIFICATION</scope>
</reference>
<dbReference type="Proteomes" id="UP000887572">
    <property type="component" value="Unplaced"/>
</dbReference>
<dbReference type="WBParaSite" id="Gr19_v10_g4727.t1">
    <property type="protein sequence ID" value="Gr19_v10_g4727.t1"/>
    <property type="gene ID" value="Gr19_v10_g4727"/>
</dbReference>
<evidence type="ECO:0000313" key="2">
    <source>
        <dbReference type="WBParaSite" id="Gr19_v10_g4727.t1"/>
    </source>
</evidence>
<sequence>METIGAKIGKQTGKLSMRRTNLTQLFGASAFLMSSKRKMPLLLKALTVMPKNGLLEGAPISGYCWRDI</sequence>
<protein>
    <submittedName>
        <fullName evidence="2">Uncharacterized protein</fullName>
    </submittedName>
</protein>
<accession>A0A914HUA6</accession>
<proteinExistence type="predicted"/>
<evidence type="ECO:0000313" key="1">
    <source>
        <dbReference type="Proteomes" id="UP000887572"/>
    </source>
</evidence>
<organism evidence="1 2">
    <name type="scientific">Globodera rostochiensis</name>
    <name type="common">Golden nematode worm</name>
    <name type="synonym">Heterodera rostochiensis</name>
    <dbReference type="NCBI Taxonomy" id="31243"/>
    <lineage>
        <taxon>Eukaryota</taxon>
        <taxon>Metazoa</taxon>
        <taxon>Ecdysozoa</taxon>
        <taxon>Nematoda</taxon>
        <taxon>Chromadorea</taxon>
        <taxon>Rhabditida</taxon>
        <taxon>Tylenchina</taxon>
        <taxon>Tylenchomorpha</taxon>
        <taxon>Tylenchoidea</taxon>
        <taxon>Heteroderidae</taxon>
        <taxon>Heteroderinae</taxon>
        <taxon>Globodera</taxon>
    </lineage>
</organism>
<dbReference type="AlphaFoldDB" id="A0A914HUA6"/>